<accession>A0A2S1LQ68</accession>
<protein>
    <submittedName>
        <fullName evidence="1">Uncharacterized protein</fullName>
    </submittedName>
</protein>
<evidence type="ECO:0000313" key="2">
    <source>
        <dbReference type="Proteomes" id="UP000244677"/>
    </source>
</evidence>
<reference evidence="1 2" key="1">
    <citation type="submission" date="2017-04" db="EMBL/GenBank/DDBJ databases">
        <title>Complete genome sequence of Flavobacterium kingsejong AJ004.</title>
        <authorList>
            <person name="Lee P.C."/>
        </authorList>
    </citation>
    <scope>NUCLEOTIDE SEQUENCE [LARGE SCALE GENOMIC DNA]</scope>
    <source>
        <strain evidence="1 2">AJ004</strain>
    </source>
</reference>
<organism evidence="1 2">
    <name type="scientific">Flavobacterium kingsejongi</name>
    <dbReference type="NCBI Taxonomy" id="1678728"/>
    <lineage>
        <taxon>Bacteria</taxon>
        <taxon>Pseudomonadati</taxon>
        <taxon>Bacteroidota</taxon>
        <taxon>Flavobacteriia</taxon>
        <taxon>Flavobacteriales</taxon>
        <taxon>Flavobacteriaceae</taxon>
        <taxon>Flavobacterium</taxon>
    </lineage>
</organism>
<sequence>MKDTKFIEIKNRIQKKCLEIWGIEDINMADPLVMMLVEVFVHEIYYLHQEGVESDNKIIERIAQEIVPSQWNLPMPAHALASATATNGVVLLNDDTEFVVKSSTATSINYDIYFAPFTNEEIIEGEVSLQMYDSFLIDSLKNVTYLASENKIEDHRIWVGLDISKENLVKLKSLKFTFVTESSSLDAFLKYVTVKDSNGNVLHIENEIFDEVQDNKHYTESIKLFYKNFIYKITLNPEDIIYESISKRFKIDEEGLKSSKKNTDLIWLEFIFPEIFSKEELDNIQIKINTFPIVNRKLNHKVHNALIEGRLFPMKAERNTHFLDVMKIFNEKNVDFINGIKQANILATNTFTLFYGGLENYDSRNAKFFLKKLVRALREDVGAFSNINADYIDATMTKINEEINIIENKIGSSYSEVNDDEEVYALIHETEKSKILYCSYWTSNGQAANNLKKGTILKQTVLSELAQDSTVLQTSSFGGVYRNDKIEKVINLRYGFLTKGRLVTKQDIKSAVNFHLRNITKEVVITDGVGISNQREKGVFRTIDITVVLQDKYSLQIENKQKIGLFLKETLENQSVMNIPFQITIK</sequence>
<evidence type="ECO:0000313" key="1">
    <source>
        <dbReference type="EMBL" id="AWG25812.1"/>
    </source>
</evidence>
<proteinExistence type="predicted"/>
<dbReference type="EMBL" id="CP020919">
    <property type="protein sequence ID" value="AWG25812.1"/>
    <property type="molecule type" value="Genomic_DNA"/>
</dbReference>
<dbReference type="AlphaFoldDB" id="A0A2S1LQ68"/>
<keyword evidence="2" id="KW-1185">Reference proteome</keyword>
<dbReference type="KEGG" id="fki:FK004_11565"/>
<name>A0A2S1LQ68_9FLAO</name>
<dbReference type="OrthoDB" id="1090083at2"/>
<gene>
    <name evidence="1" type="ORF">FK004_11565</name>
</gene>
<dbReference type="RefSeq" id="WP_108737376.1">
    <property type="nucleotide sequence ID" value="NZ_CP020919.1"/>
</dbReference>
<dbReference type="Proteomes" id="UP000244677">
    <property type="component" value="Chromosome"/>
</dbReference>